<gene>
    <name evidence="1" type="ordered locus">BN4_20529</name>
</gene>
<dbReference type="eggNOG" id="ENOG5030HR5">
    <property type="taxonomic scope" value="Bacteria"/>
</dbReference>
<reference evidence="2" key="2">
    <citation type="journal article" date="2013" name="Stand. Genomic Sci.">
        <title>Complete genome sequence of Desulfocapsa sulfexigens, a marine deltaproteobacterium specialized in disproportionating inorganic sulfur compounds.</title>
        <authorList>
            <person name="Finster K.W."/>
            <person name="Kjeldsen K.U."/>
            <person name="Kube M."/>
            <person name="Reinhardt R."/>
            <person name="Mussmann M."/>
            <person name="Amann R."/>
            <person name="Schreiber L."/>
        </authorList>
    </citation>
    <scope>NUCLEOTIDE SEQUENCE [LARGE SCALE GENOMIC DNA]</scope>
    <source>
        <strain evidence="2">DSM 10523 / SB164P1</strain>
    </source>
</reference>
<dbReference type="AlphaFoldDB" id="M1WL22"/>
<keyword evidence="2" id="KW-1185">Reference proteome</keyword>
<dbReference type="EMBL" id="FO203427">
    <property type="protein sequence ID" value="CCH50591.1"/>
    <property type="molecule type" value="Genomic_DNA"/>
</dbReference>
<dbReference type="KEGG" id="dpi:BN4_20529"/>
<dbReference type="BioCyc" id="DPIE1322246:BN4_RS16900-MONOMER"/>
<dbReference type="RefSeq" id="WP_015416633.1">
    <property type="nucleotide sequence ID" value="NC_020409.1"/>
</dbReference>
<dbReference type="SUPFAM" id="SSF52540">
    <property type="entry name" value="P-loop containing nucleoside triphosphate hydrolases"/>
    <property type="match status" value="1"/>
</dbReference>
<dbReference type="PATRIC" id="fig|879567.3.peg.3632"/>
<sequence length="175" mass="19170">MTKFLINEQYDVEEPDVSKAFGQGEKRADYADAWKDTGNIVLIGLAGSGKRALSLLLNQEIGLPVVVPENSAEAKRSLDGTRQIVVLDDALVEDLAIQPYIHGAGKVFYLMTDSNTVSERLAIGRSGCDKQELWEKSSARLALMEPVFYSVLHFILPAGNSPEEILGDALEKIAY</sequence>
<dbReference type="HOGENOM" id="CLU_1530169_0_0_7"/>
<proteinExistence type="predicted"/>
<evidence type="ECO:0000313" key="2">
    <source>
        <dbReference type="Proteomes" id="UP000011724"/>
    </source>
</evidence>
<dbReference type="Proteomes" id="UP000011724">
    <property type="component" value="Chromosome"/>
</dbReference>
<accession>M1WL22</accession>
<evidence type="ECO:0008006" key="3">
    <source>
        <dbReference type="Google" id="ProtNLM"/>
    </source>
</evidence>
<name>M1WL22_PSEP2</name>
<evidence type="ECO:0000313" key="1">
    <source>
        <dbReference type="EMBL" id="CCH50591.1"/>
    </source>
</evidence>
<reference evidence="1 2" key="1">
    <citation type="journal article" date="2013" name="PLoS ONE">
        <title>The first genomic and proteomic characterization of a deep-sea sulfate reducer: insights into the piezophilic lifestyle of Desulfovibrio piezophilus.</title>
        <authorList>
            <person name="Pradel N."/>
            <person name="Ji B."/>
            <person name="Gimenez G."/>
            <person name="Talla E."/>
            <person name="Lenoble P."/>
            <person name="Garel M."/>
            <person name="Tamburini C."/>
            <person name="Fourquet P."/>
            <person name="Lebrun R."/>
            <person name="Bertin P."/>
            <person name="Denis Y."/>
            <person name="Pophillat M."/>
            <person name="Barbe V."/>
            <person name="Ollivier B."/>
            <person name="Dolla A."/>
        </authorList>
    </citation>
    <scope>NUCLEOTIDE SEQUENCE [LARGE SCALE GENOMIC DNA]</scope>
    <source>
        <strain evidence="2">DSM 10523 / SB164P1</strain>
    </source>
</reference>
<dbReference type="STRING" id="1322246.BN4_20529"/>
<dbReference type="OrthoDB" id="5464855at2"/>
<protein>
    <recommendedName>
        <fullName evidence="3">Shikimate kinase</fullName>
    </recommendedName>
</protein>
<dbReference type="InterPro" id="IPR027417">
    <property type="entry name" value="P-loop_NTPase"/>
</dbReference>
<organism evidence="1 2">
    <name type="scientific">Pseudodesulfovibrio piezophilus (strain DSM 21447 / JCM 15486 / C1TLV30)</name>
    <name type="common">Desulfovibrio piezophilus</name>
    <dbReference type="NCBI Taxonomy" id="1322246"/>
    <lineage>
        <taxon>Bacteria</taxon>
        <taxon>Pseudomonadati</taxon>
        <taxon>Thermodesulfobacteriota</taxon>
        <taxon>Desulfovibrionia</taxon>
        <taxon>Desulfovibrionales</taxon>
        <taxon>Desulfovibrionaceae</taxon>
    </lineage>
</organism>